<sequence length="140" mass="16714">MELEDQLVVLEGTPNVSQVNSRDKDIGEELGEIRMQLSSLERDEMANTRSLNAYISARRTPTVHLIILFDSSQRQLSDDMGYLFSLDVMISYREWNNIFRFVLRPSIDWLPYRLWEKLRWKLKILVTSFKLMEIRETSYY</sequence>
<evidence type="ECO:0000313" key="1">
    <source>
        <dbReference type="EMBL" id="CAD6196656.1"/>
    </source>
</evidence>
<name>A0A8S1HR26_9PELO</name>
<reference evidence="1" key="1">
    <citation type="submission" date="2020-10" db="EMBL/GenBank/DDBJ databases">
        <authorList>
            <person name="Kikuchi T."/>
        </authorList>
    </citation>
    <scope>NUCLEOTIDE SEQUENCE</scope>
    <source>
        <strain evidence="1">NKZ352</strain>
    </source>
</reference>
<evidence type="ECO:0000313" key="2">
    <source>
        <dbReference type="Proteomes" id="UP000835052"/>
    </source>
</evidence>
<accession>A0A8S1HR26</accession>
<comment type="caution">
    <text evidence="1">The sequence shown here is derived from an EMBL/GenBank/DDBJ whole genome shotgun (WGS) entry which is preliminary data.</text>
</comment>
<dbReference type="AlphaFoldDB" id="A0A8S1HR26"/>
<gene>
    <name evidence="1" type="ORF">CAUJ_LOCUS12570</name>
</gene>
<protein>
    <submittedName>
        <fullName evidence="1">Uncharacterized protein</fullName>
    </submittedName>
</protein>
<organism evidence="1 2">
    <name type="scientific">Caenorhabditis auriculariae</name>
    <dbReference type="NCBI Taxonomy" id="2777116"/>
    <lineage>
        <taxon>Eukaryota</taxon>
        <taxon>Metazoa</taxon>
        <taxon>Ecdysozoa</taxon>
        <taxon>Nematoda</taxon>
        <taxon>Chromadorea</taxon>
        <taxon>Rhabditida</taxon>
        <taxon>Rhabditina</taxon>
        <taxon>Rhabditomorpha</taxon>
        <taxon>Rhabditoidea</taxon>
        <taxon>Rhabditidae</taxon>
        <taxon>Peloderinae</taxon>
        <taxon>Caenorhabditis</taxon>
    </lineage>
</organism>
<proteinExistence type="predicted"/>
<keyword evidence="2" id="KW-1185">Reference proteome</keyword>
<dbReference type="Proteomes" id="UP000835052">
    <property type="component" value="Unassembled WGS sequence"/>
</dbReference>
<dbReference type="EMBL" id="CAJGYM010000076">
    <property type="protein sequence ID" value="CAD6196656.1"/>
    <property type="molecule type" value="Genomic_DNA"/>
</dbReference>